<dbReference type="InterPro" id="IPR038076">
    <property type="entry name" value="MgtE_N_sf"/>
</dbReference>
<name>A0A9X4N057_9FLAO</name>
<comment type="subunit">
    <text evidence="9">Homodimer.</text>
</comment>
<keyword evidence="8" id="KW-0129">CBS domain</keyword>
<dbReference type="Gene3D" id="3.10.580.10">
    <property type="entry name" value="CBS-domain"/>
    <property type="match status" value="1"/>
</dbReference>
<evidence type="ECO:0000256" key="4">
    <source>
        <dbReference type="ARBA" id="ARBA00022692"/>
    </source>
</evidence>
<dbReference type="SMART" id="SM00924">
    <property type="entry name" value="MgtE_N"/>
    <property type="match status" value="1"/>
</dbReference>
<accession>A0A9X4N057</accession>
<dbReference type="SUPFAM" id="SSF54631">
    <property type="entry name" value="CBS-domain pair"/>
    <property type="match status" value="1"/>
</dbReference>
<dbReference type="PROSITE" id="PS51371">
    <property type="entry name" value="CBS"/>
    <property type="match status" value="2"/>
</dbReference>
<dbReference type="SUPFAM" id="SSF161093">
    <property type="entry name" value="MgtE membrane domain-like"/>
    <property type="match status" value="1"/>
</dbReference>
<evidence type="ECO:0000313" key="12">
    <source>
        <dbReference type="Proteomes" id="UP001152599"/>
    </source>
</evidence>
<organism evidence="11 12">
    <name type="scientific">Profundicola chukchiensis</name>
    <dbReference type="NCBI Taxonomy" id="2961959"/>
    <lineage>
        <taxon>Bacteria</taxon>
        <taxon>Pseudomonadati</taxon>
        <taxon>Bacteroidota</taxon>
        <taxon>Flavobacteriia</taxon>
        <taxon>Flavobacteriales</taxon>
        <taxon>Weeksellaceae</taxon>
        <taxon>Profundicola</taxon>
    </lineage>
</organism>
<evidence type="ECO:0000256" key="6">
    <source>
        <dbReference type="ARBA" id="ARBA00022989"/>
    </source>
</evidence>
<evidence type="ECO:0000256" key="2">
    <source>
        <dbReference type="ARBA" id="ARBA00009749"/>
    </source>
</evidence>
<evidence type="ECO:0000256" key="8">
    <source>
        <dbReference type="PROSITE-ProRule" id="PRU00703"/>
    </source>
</evidence>
<dbReference type="PANTHER" id="PTHR43773">
    <property type="entry name" value="MAGNESIUM TRANSPORTER MGTE"/>
    <property type="match status" value="1"/>
</dbReference>
<dbReference type="Gene3D" id="1.10.357.20">
    <property type="entry name" value="SLC41 divalent cation transporters, integral membrane domain"/>
    <property type="match status" value="1"/>
</dbReference>
<feature type="domain" description="CBS" evidence="10">
    <location>
        <begin position="141"/>
        <end position="204"/>
    </location>
</feature>
<keyword evidence="9" id="KW-1003">Cell membrane</keyword>
<dbReference type="SUPFAM" id="SSF158791">
    <property type="entry name" value="MgtE N-terminal domain-like"/>
    <property type="match status" value="1"/>
</dbReference>
<dbReference type="PANTHER" id="PTHR43773:SF1">
    <property type="entry name" value="MAGNESIUM TRANSPORTER MGTE"/>
    <property type="match status" value="1"/>
</dbReference>
<feature type="domain" description="CBS" evidence="10">
    <location>
        <begin position="205"/>
        <end position="261"/>
    </location>
</feature>
<dbReference type="InterPro" id="IPR006669">
    <property type="entry name" value="MgtE_transporter"/>
</dbReference>
<evidence type="ECO:0000313" key="11">
    <source>
        <dbReference type="EMBL" id="MDG4946987.1"/>
    </source>
</evidence>
<dbReference type="Pfam" id="PF03448">
    <property type="entry name" value="MgtE_N"/>
    <property type="match status" value="1"/>
</dbReference>
<dbReference type="GO" id="GO:0046872">
    <property type="term" value="F:metal ion binding"/>
    <property type="evidence" value="ECO:0007669"/>
    <property type="project" value="UniProtKB-KW"/>
</dbReference>
<keyword evidence="6 9" id="KW-1133">Transmembrane helix</keyword>
<feature type="transmembrane region" description="Helical" evidence="9">
    <location>
        <begin position="316"/>
        <end position="340"/>
    </location>
</feature>
<keyword evidence="5 9" id="KW-0460">Magnesium</keyword>
<protein>
    <recommendedName>
        <fullName evidence="9">Magnesium transporter MgtE</fullName>
    </recommendedName>
</protein>
<dbReference type="InterPro" id="IPR036739">
    <property type="entry name" value="SLC41_membr_dom_sf"/>
</dbReference>
<dbReference type="Gene3D" id="1.25.60.10">
    <property type="entry name" value="MgtE N-terminal domain-like"/>
    <property type="match status" value="1"/>
</dbReference>
<dbReference type="InterPro" id="IPR006667">
    <property type="entry name" value="SLC41_membr_dom"/>
</dbReference>
<keyword evidence="9" id="KW-0479">Metal-binding</keyword>
<comment type="similarity">
    <text evidence="2 9">Belongs to the SLC41A transporter family.</text>
</comment>
<dbReference type="Proteomes" id="UP001152599">
    <property type="component" value="Unassembled WGS sequence"/>
</dbReference>
<dbReference type="AlphaFoldDB" id="A0A9X4N057"/>
<dbReference type="CDD" id="cd04606">
    <property type="entry name" value="CBS_pair_Mg_transporter"/>
    <property type="match status" value="1"/>
</dbReference>
<dbReference type="InterPro" id="IPR046342">
    <property type="entry name" value="CBS_dom_sf"/>
</dbReference>
<dbReference type="Pfam" id="PF01769">
    <property type="entry name" value="MgtE"/>
    <property type="match status" value="1"/>
</dbReference>
<keyword evidence="3 9" id="KW-0813">Transport</keyword>
<comment type="caution">
    <text evidence="11">The sequence shown here is derived from an EMBL/GenBank/DDBJ whole genome shotgun (WGS) entry which is preliminary data.</text>
</comment>
<dbReference type="RefSeq" id="WP_304415694.1">
    <property type="nucleotide sequence ID" value="NZ_JANAIE010000001.1"/>
</dbReference>
<feature type="transmembrane region" description="Helical" evidence="9">
    <location>
        <begin position="386"/>
        <end position="413"/>
    </location>
</feature>
<reference evidence="11" key="1">
    <citation type="submission" date="2022-07" db="EMBL/GenBank/DDBJ databases">
        <title>Description and genome-wide analysis of Profundicola chukchiensis gen. nov., sp. nov., marine bacteria isolated from bottom sediments of the Chukchi Sea.</title>
        <authorList>
            <person name="Romanenko L."/>
            <person name="Otstavnykh N."/>
            <person name="Kurilenko V."/>
            <person name="Eremeev V."/>
            <person name="Velansky P."/>
            <person name="Mikhailov V."/>
            <person name="Isaeva M."/>
        </authorList>
    </citation>
    <scope>NUCLEOTIDE SEQUENCE</scope>
    <source>
        <strain evidence="11">KMM 9713</strain>
    </source>
</reference>
<dbReference type="InterPro" id="IPR006668">
    <property type="entry name" value="Mg_transptr_MgtE_intracell_dom"/>
</dbReference>
<keyword evidence="12" id="KW-1185">Reference proteome</keyword>
<evidence type="ECO:0000259" key="10">
    <source>
        <dbReference type="PROSITE" id="PS51371"/>
    </source>
</evidence>
<keyword evidence="7 9" id="KW-0472">Membrane</keyword>
<evidence type="ECO:0000256" key="1">
    <source>
        <dbReference type="ARBA" id="ARBA00004141"/>
    </source>
</evidence>
<sequence length="450" mass="49679">MNEWNMNEILDQILPFIEEKNARATLEILATLHNADIAELFPELDLEYQLFILSILENEDSAAVLLELDEEYRRRLLKNLSSKQIAEEVIQELESDDAADVISELSDSKKQEVISEILDEEHAKDIVDLLRYDENTAGGIMSKELVKVNHNKSVLGAIRSMRRQAEEMEEVYSIYVVDDNDKLLGTLSLKSLLTTSSNTKIADVYNPRFNAVTVTDLAEDVAIDIQKYDLFEMPVLDERGRLVGHITVDDVLDVMRDEAEKDYQMASGISVDVDMQDNLWTKTKARLPWLFIGVVGSLVSSRILDGNLGAMEKIPMLILFIPLIAATAGNMGVQSSAIVVQSLAGGTMKGSLWENLGKEIGMGLISGLALSVLLFAFSYTMYGDFLAGVTISISLFSVVIVAAIVGTTIPIFLDKRGIDPAIATGPFITTSNDVIGISIYFLVARLFLGI</sequence>
<feature type="transmembrane region" description="Helical" evidence="9">
    <location>
        <begin position="287"/>
        <end position="304"/>
    </location>
</feature>
<dbReference type="NCBIfam" id="TIGR00400">
    <property type="entry name" value="mgtE"/>
    <property type="match status" value="1"/>
</dbReference>
<comment type="subcellular location">
    <subcellularLocation>
        <location evidence="9">Cell membrane</location>
        <topology evidence="9">Multi-pass membrane protein</topology>
    </subcellularLocation>
    <subcellularLocation>
        <location evidence="1">Membrane</location>
        <topology evidence="1">Multi-pass membrane protein</topology>
    </subcellularLocation>
</comment>
<dbReference type="Pfam" id="PF00571">
    <property type="entry name" value="CBS"/>
    <property type="match status" value="2"/>
</dbReference>
<keyword evidence="4 9" id="KW-0812">Transmembrane</keyword>
<feature type="transmembrane region" description="Helical" evidence="9">
    <location>
        <begin position="425"/>
        <end position="448"/>
    </location>
</feature>
<proteinExistence type="inferred from homology"/>
<dbReference type="EMBL" id="JANCMU010000009">
    <property type="protein sequence ID" value="MDG4946987.1"/>
    <property type="molecule type" value="Genomic_DNA"/>
</dbReference>
<dbReference type="InterPro" id="IPR000644">
    <property type="entry name" value="CBS_dom"/>
</dbReference>
<dbReference type="GO" id="GO:0005886">
    <property type="term" value="C:plasma membrane"/>
    <property type="evidence" value="ECO:0007669"/>
    <property type="project" value="UniProtKB-SubCell"/>
</dbReference>
<comment type="function">
    <text evidence="9">Acts as a magnesium transporter.</text>
</comment>
<evidence type="ECO:0000256" key="9">
    <source>
        <dbReference type="RuleBase" id="RU362011"/>
    </source>
</evidence>
<evidence type="ECO:0000256" key="5">
    <source>
        <dbReference type="ARBA" id="ARBA00022842"/>
    </source>
</evidence>
<evidence type="ECO:0000256" key="3">
    <source>
        <dbReference type="ARBA" id="ARBA00022448"/>
    </source>
</evidence>
<evidence type="ECO:0000256" key="7">
    <source>
        <dbReference type="ARBA" id="ARBA00023136"/>
    </source>
</evidence>
<feature type="transmembrane region" description="Helical" evidence="9">
    <location>
        <begin position="360"/>
        <end position="379"/>
    </location>
</feature>
<dbReference type="GO" id="GO:0015095">
    <property type="term" value="F:magnesium ion transmembrane transporter activity"/>
    <property type="evidence" value="ECO:0007669"/>
    <property type="project" value="UniProtKB-UniRule"/>
</dbReference>
<gene>
    <name evidence="11" type="primary">mgtE</name>
    <name evidence="11" type="ORF">NMK71_11245</name>
</gene>